<gene>
    <name evidence="4" type="ORF">CLV47_101326</name>
</gene>
<dbReference type="GO" id="GO:0003700">
    <property type="term" value="F:DNA-binding transcription factor activity"/>
    <property type="evidence" value="ECO:0007669"/>
    <property type="project" value="TreeGrafter"/>
</dbReference>
<organism evidence="4 5">
    <name type="scientific">Antricoccus suffuscus</name>
    <dbReference type="NCBI Taxonomy" id="1629062"/>
    <lineage>
        <taxon>Bacteria</taxon>
        <taxon>Bacillati</taxon>
        <taxon>Actinomycetota</taxon>
        <taxon>Actinomycetes</taxon>
        <taxon>Geodermatophilales</taxon>
        <taxon>Antricoccaceae</taxon>
        <taxon>Antricoccus</taxon>
    </lineage>
</organism>
<dbReference type="RefSeq" id="WP_106347241.1">
    <property type="nucleotide sequence ID" value="NZ_PVUE01000001.1"/>
</dbReference>
<dbReference type="InterPro" id="IPR041490">
    <property type="entry name" value="KstR2_TetR_C"/>
</dbReference>
<dbReference type="InterPro" id="IPR050109">
    <property type="entry name" value="HTH-type_TetR-like_transc_reg"/>
</dbReference>
<reference evidence="4 5" key="1">
    <citation type="submission" date="2018-03" db="EMBL/GenBank/DDBJ databases">
        <title>Genomic Encyclopedia of Archaeal and Bacterial Type Strains, Phase II (KMG-II): from individual species to whole genera.</title>
        <authorList>
            <person name="Goeker M."/>
        </authorList>
    </citation>
    <scope>NUCLEOTIDE SEQUENCE [LARGE SCALE GENOMIC DNA]</scope>
    <source>
        <strain evidence="4 5">DSM 100065</strain>
    </source>
</reference>
<dbReference type="Gene3D" id="1.10.357.10">
    <property type="entry name" value="Tetracycline Repressor, domain 2"/>
    <property type="match status" value="1"/>
</dbReference>
<dbReference type="InterPro" id="IPR036271">
    <property type="entry name" value="Tet_transcr_reg_TetR-rel_C_sf"/>
</dbReference>
<dbReference type="Pfam" id="PF17932">
    <property type="entry name" value="TetR_C_24"/>
    <property type="match status" value="1"/>
</dbReference>
<dbReference type="PANTHER" id="PTHR30055">
    <property type="entry name" value="HTH-TYPE TRANSCRIPTIONAL REGULATOR RUTR"/>
    <property type="match status" value="1"/>
</dbReference>
<dbReference type="GO" id="GO:0000976">
    <property type="term" value="F:transcription cis-regulatory region binding"/>
    <property type="evidence" value="ECO:0007669"/>
    <property type="project" value="TreeGrafter"/>
</dbReference>
<dbReference type="EMBL" id="PVUE01000001">
    <property type="protein sequence ID" value="PRZ44201.1"/>
    <property type="molecule type" value="Genomic_DNA"/>
</dbReference>
<accession>A0A2T1A6H6</accession>
<evidence type="ECO:0000259" key="3">
    <source>
        <dbReference type="PROSITE" id="PS50977"/>
    </source>
</evidence>
<dbReference type="PANTHER" id="PTHR30055:SF237">
    <property type="entry name" value="TRANSCRIPTIONAL REPRESSOR MCE3R"/>
    <property type="match status" value="1"/>
</dbReference>
<evidence type="ECO:0000313" key="4">
    <source>
        <dbReference type="EMBL" id="PRZ44201.1"/>
    </source>
</evidence>
<protein>
    <submittedName>
        <fullName evidence="4">TetR family transcriptional regulator</fullName>
    </submittedName>
</protein>
<keyword evidence="5" id="KW-1185">Reference proteome</keyword>
<dbReference type="OrthoDB" id="1669699at2"/>
<dbReference type="SUPFAM" id="SSF46689">
    <property type="entry name" value="Homeodomain-like"/>
    <property type="match status" value="1"/>
</dbReference>
<dbReference type="AlphaFoldDB" id="A0A2T1A6H6"/>
<evidence type="ECO:0000256" key="2">
    <source>
        <dbReference type="PROSITE-ProRule" id="PRU00335"/>
    </source>
</evidence>
<dbReference type="PROSITE" id="PS01081">
    <property type="entry name" value="HTH_TETR_1"/>
    <property type="match status" value="1"/>
</dbReference>
<feature type="domain" description="HTH tetR-type" evidence="3">
    <location>
        <begin position="11"/>
        <end position="71"/>
    </location>
</feature>
<sequence>MDDSLYSPDDGLTGAKILASAVEAIAARGYHGTSIRDIAAIAKVSSGSIYHHFGSKHDLLVTIINRGGAALLAATEQALFDAPNEPAERLKAIVRIHVGRHAQYSKESLIGNSELRSLSPSARELVVSQRDGQQRMFDRVVIDGVEKGVFLAPDPIEAARFISSACTAVAGWFNPKGPATVDEIIERYQRVALNAVQYQGPGR</sequence>
<proteinExistence type="predicted"/>
<dbReference type="PRINTS" id="PR00455">
    <property type="entry name" value="HTHTETR"/>
</dbReference>
<evidence type="ECO:0000313" key="5">
    <source>
        <dbReference type="Proteomes" id="UP000237752"/>
    </source>
</evidence>
<dbReference type="SUPFAM" id="SSF48498">
    <property type="entry name" value="Tetracyclin repressor-like, C-terminal domain"/>
    <property type="match status" value="1"/>
</dbReference>
<dbReference type="InterPro" id="IPR023772">
    <property type="entry name" value="DNA-bd_HTH_TetR-type_CS"/>
</dbReference>
<feature type="DNA-binding region" description="H-T-H motif" evidence="2">
    <location>
        <begin position="34"/>
        <end position="53"/>
    </location>
</feature>
<dbReference type="Pfam" id="PF00440">
    <property type="entry name" value="TetR_N"/>
    <property type="match status" value="1"/>
</dbReference>
<dbReference type="Proteomes" id="UP000237752">
    <property type="component" value="Unassembled WGS sequence"/>
</dbReference>
<keyword evidence="1 2" id="KW-0238">DNA-binding</keyword>
<name>A0A2T1A6H6_9ACTN</name>
<evidence type="ECO:0000256" key="1">
    <source>
        <dbReference type="ARBA" id="ARBA00023125"/>
    </source>
</evidence>
<comment type="caution">
    <text evidence="4">The sequence shown here is derived from an EMBL/GenBank/DDBJ whole genome shotgun (WGS) entry which is preliminary data.</text>
</comment>
<dbReference type="PROSITE" id="PS50977">
    <property type="entry name" value="HTH_TETR_2"/>
    <property type="match status" value="1"/>
</dbReference>
<dbReference type="InterPro" id="IPR001647">
    <property type="entry name" value="HTH_TetR"/>
</dbReference>
<dbReference type="InterPro" id="IPR009057">
    <property type="entry name" value="Homeodomain-like_sf"/>
</dbReference>